<name>E5AEB0_LEPMJ</name>
<dbReference type="AlphaFoldDB" id="E5AEB0"/>
<organism evidence="1 2">
    <name type="scientific">Leptosphaeria maculans (strain JN3 / isolate v23.1.3 / race Av1-4-5-6-7-8)</name>
    <name type="common">Blackleg fungus</name>
    <name type="synonym">Phoma lingam</name>
    <dbReference type="NCBI Taxonomy" id="985895"/>
    <lineage>
        <taxon>Eukaryota</taxon>
        <taxon>Fungi</taxon>
        <taxon>Dikarya</taxon>
        <taxon>Ascomycota</taxon>
        <taxon>Pezizomycotina</taxon>
        <taxon>Dothideomycetes</taxon>
        <taxon>Pleosporomycetidae</taxon>
        <taxon>Pleosporales</taxon>
        <taxon>Pleosporineae</taxon>
        <taxon>Leptosphaeriaceae</taxon>
        <taxon>Plenodomus</taxon>
        <taxon>Plenodomus lingam/Leptosphaeria maculans species complex</taxon>
    </lineage>
</organism>
<dbReference type="InParanoid" id="E5AEB0"/>
<sequence length="36" mass="4102">MLCIIKSCIIEPGILVVPLVRNHEAQTDISRPREKE</sequence>
<reference evidence="2" key="1">
    <citation type="journal article" date="2011" name="Nat. Commun.">
        <title>Effector diversification within compartments of the Leptosphaeria maculans genome affected by Repeat-Induced Point mutations.</title>
        <authorList>
            <person name="Rouxel T."/>
            <person name="Grandaubert J."/>
            <person name="Hane J.K."/>
            <person name="Hoede C."/>
            <person name="van de Wouw A.P."/>
            <person name="Couloux A."/>
            <person name="Dominguez V."/>
            <person name="Anthouard V."/>
            <person name="Bally P."/>
            <person name="Bourras S."/>
            <person name="Cozijnsen A.J."/>
            <person name="Ciuffetti L.M."/>
            <person name="Degrave A."/>
            <person name="Dilmaghani A."/>
            <person name="Duret L."/>
            <person name="Fudal I."/>
            <person name="Goodwin S.B."/>
            <person name="Gout L."/>
            <person name="Glaser N."/>
            <person name="Linglin J."/>
            <person name="Kema G.H.J."/>
            <person name="Lapalu N."/>
            <person name="Lawrence C.B."/>
            <person name="May K."/>
            <person name="Meyer M."/>
            <person name="Ollivier B."/>
            <person name="Poulain J."/>
            <person name="Schoch C.L."/>
            <person name="Simon A."/>
            <person name="Spatafora J.W."/>
            <person name="Stachowiak A."/>
            <person name="Turgeon B.G."/>
            <person name="Tyler B.M."/>
            <person name="Vincent D."/>
            <person name="Weissenbach J."/>
            <person name="Amselem J."/>
            <person name="Quesneville H."/>
            <person name="Oliver R.P."/>
            <person name="Wincker P."/>
            <person name="Balesdent M.-H."/>
            <person name="Howlett B.J."/>
        </authorList>
    </citation>
    <scope>NUCLEOTIDE SEQUENCE [LARGE SCALE GENOMIC DNA]</scope>
    <source>
        <strain evidence="2">JN3 / isolate v23.1.3 / race Av1-4-5-6-7-8</strain>
    </source>
</reference>
<protein>
    <submittedName>
        <fullName evidence="1">Predicted protein</fullName>
    </submittedName>
</protein>
<dbReference type="VEuPathDB" id="FungiDB:LEMA_uP003360.1"/>
<keyword evidence="2" id="KW-1185">Reference proteome</keyword>
<accession>E5AEB0</accession>
<evidence type="ECO:0000313" key="1">
    <source>
        <dbReference type="EMBL" id="CBY01549.1"/>
    </source>
</evidence>
<dbReference type="EMBL" id="FP929139">
    <property type="protein sequence ID" value="CBY01549.1"/>
    <property type="molecule type" value="Genomic_DNA"/>
</dbReference>
<dbReference type="Proteomes" id="UP000002668">
    <property type="component" value="Genome"/>
</dbReference>
<gene>
    <name evidence="1" type="ORF">LEMA_uP003360.1</name>
</gene>
<evidence type="ECO:0000313" key="2">
    <source>
        <dbReference type="Proteomes" id="UP000002668"/>
    </source>
</evidence>
<dbReference type="HOGENOM" id="CLU_3359869_0_0_1"/>
<proteinExistence type="predicted"/>